<evidence type="ECO:0000313" key="2">
    <source>
        <dbReference type="EMBL" id="UOQ57338.1"/>
    </source>
</evidence>
<dbReference type="SMART" id="SM01058">
    <property type="entry name" value="CarD_TRCF"/>
    <property type="match status" value="1"/>
</dbReference>
<dbReference type="InterPro" id="IPR003711">
    <property type="entry name" value="CarD-like/TRCF_RID"/>
</dbReference>
<dbReference type="PANTHER" id="PTHR38447">
    <property type="entry name" value="TRANSCRIPTION FACTOR YDEB-RELATED"/>
    <property type="match status" value="1"/>
</dbReference>
<proteinExistence type="predicted"/>
<dbReference type="InterPro" id="IPR048792">
    <property type="entry name" value="CarD_C"/>
</dbReference>
<dbReference type="Gene3D" id="1.20.58.1290">
    <property type="entry name" value="CarD-like, C-terminal domain"/>
    <property type="match status" value="1"/>
</dbReference>
<feature type="domain" description="CarD-like/TRCF RNAP-interacting" evidence="1">
    <location>
        <begin position="2"/>
        <end position="96"/>
    </location>
</feature>
<protein>
    <recommendedName>
        <fullName evidence="1">CarD-like/TRCF RNAP-interacting domain-containing protein</fullName>
    </recommendedName>
</protein>
<evidence type="ECO:0000259" key="1">
    <source>
        <dbReference type="SMART" id="SM01058"/>
    </source>
</evidence>
<dbReference type="InterPro" id="IPR052531">
    <property type="entry name" value="CarD-like_regulator"/>
</dbReference>
<dbReference type="Pfam" id="PF21095">
    <property type="entry name" value="CarD_C"/>
    <property type="match status" value="1"/>
</dbReference>
<dbReference type="Proteomes" id="UP000831786">
    <property type="component" value="Chromosome"/>
</dbReference>
<dbReference type="InterPro" id="IPR042215">
    <property type="entry name" value="CarD-like_C"/>
</dbReference>
<keyword evidence="3" id="KW-1185">Reference proteome</keyword>
<organism evidence="2 3">
    <name type="scientific">Leucobacter allii</name>
    <dbReference type="NCBI Taxonomy" id="2932247"/>
    <lineage>
        <taxon>Bacteria</taxon>
        <taxon>Bacillati</taxon>
        <taxon>Actinomycetota</taxon>
        <taxon>Actinomycetes</taxon>
        <taxon>Micrococcales</taxon>
        <taxon>Microbacteriaceae</taxon>
        <taxon>Leucobacter</taxon>
    </lineage>
</organism>
<dbReference type="RefSeq" id="WP_244728052.1">
    <property type="nucleotide sequence ID" value="NZ_CP095045.1"/>
</dbReference>
<evidence type="ECO:0000313" key="3">
    <source>
        <dbReference type="Proteomes" id="UP000831786"/>
    </source>
</evidence>
<name>A0ABY4FM76_9MICO</name>
<gene>
    <name evidence="2" type="ORF">MUN78_00390</name>
</gene>
<dbReference type="PANTHER" id="PTHR38447:SF1">
    <property type="entry name" value="RNA POLYMERASE-BINDING TRANSCRIPTION FACTOR CARD"/>
    <property type="match status" value="1"/>
</dbReference>
<reference evidence="2 3" key="1">
    <citation type="submission" date="2022-04" db="EMBL/GenBank/DDBJ databases">
        <title>Leucobacter sp. isolated from rhizosphere of garlic.</title>
        <authorList>
            <person name="Won M."/>
            <person name="Lee C.-M."/>
            <person name="Woen H.-Y."/>
            <person name="Kwon S.-W."/>
        </authorList>
    </citation>
    <scope>NUCLEOTIDE SEQUENCE [LARGE SCALE GENOMIC DNA]</scope>
    <source>
        <strain evidence="2 3">H21R-40</strain>
    </source>
</reference>
<sequence>MVSTTSRRFPDGATHECLNLEALDTHALAVTIPLDQYAASGLRSVVTGAAVDEVFGTLNGATGEESDNWSRRYKANEQKIRSGSILSLAEVVRDLLRRKEEKHISHGERRTLEQGMTHLAREVYYSKSLDSVGAAEQLIRDAALGESFTR</sequence>
<accession>A0ABY4FM76</accession>
<dbReference type="EMBL" id="CP095045">
    <property type="protein sequence ID" value="UOQ57338.1"/>
    <property type="molecule type" value="Genomic_DNA"/>
</dbReference>